<evidence type="ECO:0000256" key="4">
    <source>
        <dbReference type="ARBA" id="ARBA00023136"/>
    </source>
</evidence>
<keyword evidence="2 5" id="KW-0812">Transmembrane</keyword>
<feature type="domain" description="Yip1" evidence="6">
    <location>
        <begin position="21"/>
        <end position="210"/>
    </location>
</feature>
<feature type="transmembrane region" description="Helical" evidence="5">
    <location>
        <begin position="102"/>
        <end position="127"/>
    </location>
</feature>
<evidence type="ECO:0000313" key="7">
    <source>
        <dbReference type="EMBL" id="MXY91856.1"/>
    </source>
</evidence>
<proteinExistence type="predicted"/>
<dbReference type="InterPro" id="IPR006977">
    <property type="entry name" value="Yip1_dom"/>
</dbReference>
<dbReference type="EMBL" id="VXRG01000003">
    <property type="protein sequence ID" value="MXY91856.1"/>
    <property type="molecule type" value="Genomic_DNA"/>
</dbReference>
<reference evidence="7" key="1">
    <citation type="submission" date="2019-09" db="EMBL/GenBank/DDBJ databases">
        <title>Characterisation of the sponge microbiome using genome-centric metagenomics.</title>
        <authorList>
            <person name="Engelberts J.P."/>
            <person name="Robbins S.J."/>
            <person name="De Goeij J.M."/>
            <person name="Aranda M."/>
            <person name="Bell S.C."/>
            <person name="Webster N.S."/>
        </authorList>
    </citation>
    <scope>NUCLEOTIDE SEQUENCE</scope>
    <source>
        <strain evidence="7">SB0664_bin_27</strain>
    </source>
</reference>
<evidence type="ECO:0000256" key="5">
    <source>
        <dbReference type="SAM" id="Phobius"/>
    </source>
</evidence>
<gene>
    <name evidence="7" type="ORF">F4Y42_00215</name>
</gene>
<dbReference type="Pfam" id="PF04893">
    <property type="entry name" value="Yip1"/>
    <property type="match status" value="1"/>
</dbReference>
<sequence>MVISYRQEIPMDLQSILQTWINVLTKPGEAAFAAEREKTSATLSTAVLWIISSSIIAALLGALRSSVFSSAMGGFGQIVDLLPPEIQGEFGSIAETGAAGGAAFSFATIVIGPISFLIGVGIYHLIAIVLGGRGQYGRYAYLAATYSAPLMIVGSVLGFIPGLGGCLTMILGIYQVVLTYFAVKVEYGLSQGRAIVVVAVPVLAVLGLAICLATVVVGTLVAVFGGSQ</sequence>
<feature type="transmembrane region" description="Helical" evidence="5">
    <location>
        <begin position="195"/>
        <end position="224"/>
    </location>
</feature>
<evidence type="ECO:0000256" key="3">
    <source>
        <dbReference type="ARBA" id="ARBA00022989"/>
    </source>
</evidence>
<evidence type="ECO:0000259" key="6">
    <source>
        <dbReference type="Pfam" id="PF04893"/>
    </source>
</evidence>
<evidence type="ECO:0000256" key="2">
    <source>
        <dbReference type="ARBA" id="ARBA00022692"/>
    </source>
</evidence>
<protein>
    <submittedName>
        <fullName evidence="7">DUF1282 domain-containing protein</fullName>
    </submittedName>
</protein>
<keyword evidence="3 5" id="KW-1133">Transmembrane helix</keyword>
<feature type="transmembrane region" description="Helical" evidence="5">
    <location>
        <begin position="46"/>
        <end position="63"/>
    </location>
</feature>
<comment type="caution">
    <text evidence="7">The sequence shown here is derived from an EMBL/GenBank/DDBJ whole genome shotgun (WGS) entry which is preliminary data.</text>
</comment>
<name>A0A6B0YLC7_9CHLR</name>
<dbReference type="GO" id="GO:0016020">
    <property type="term" value="C:membrane"/>
    <property type="evidence" value="ECO:0007669"/>
    <property type="project" value="UniProtKB-SubCell"/>
</dbReference>
<evidence type="ECO:0000256" key="1">
    <source>
        <dbReference type="ARBA" id="ARBA00004141"/>
    </source>
</evidence>
<comment type="subcellular location">
    <subcellularLocation>
        <location evidence="1">Membrane</location>
        <topology evidence="1">Multi-pass membrane protein</topology>
    </subcellularLocation>
</comment>
<accession>A0A6B0YLC7</accession>
<organism evidence="7">
    <name type="scientific">Caldilineaceae bacterium SB0664_bin_27</name>
    <dbReference type="NCBI Taxonomy" id="2605260"/>
    <lineage>
        <taxon>Bacteria</taxon>
        <taxon>Bacillati</taxon>
        <taxon>Chloroflexota</taxon>
        <taxon>Caldilineae</taxon>
        <taxon>Caldilineales</taxon>
        <taxon>Caldilineaceae</taxon>
    </lineage>
</organism>
<keyword evidence="4 5" id="KW-0472">Membrane</keyword>
<dbReference type="AlphaFoldDB" id="A0A6B0YLC7"/>